<dbReference type="KEGG" id="ptx:ABW99_20730"/>
<proteinExistence type="predicted"/>
<name>A0A0U3V9Z6_9BURK</name>
<evidence type="ECO:0000313" key="3">
    <source>
        <dbReference type="Proteomes" id="UP000036700"/>
    </source>
</evidence>
<gene>
    <name evidence="2" type="ORF">ABW99_20730</name>
</gene>
<dbReference type="Proteomes" id="UP000036700">
    <property type="component" value="Chromosome"/>
</dbReference>
<evidence type="ECO:0000256" key="1">
    <source>
        <dbReference type="SAM" id="MobiDB-lite"/>
    </source>
</evidence>
<reference evidence="3" key="1">
    <citation type="submission" date="2015-06" db="EMBL/GenBank/DDBJ databases">
        <authorList>
            <person name="Hoefler B.C."/>
            <person name="Straight P.D."/>
        </authorList>
    </citation>
    <scope>NUCLEOTIDE SEQUENCE [LARGE SCALE GENOMIC DNA]</scope>
    <source>
        <strain evidence="3">DSM 25325</strain>
    </source>
</reference>
<feature type="region of interest" description="Disordered" evidence="1">
    <location>
        <begin position="51"/>
        <end position="70"/>
    </location>
</feature>
<keyword evidence="3" id="KW-1185">Reference proteome</keyword>
<evidence type="ECO:0000313" key="2">
    <source>
        <dbReference type="EMBL" id="ALX34798.1"/>
    </source>
</evidence>
<dbReference type="AlphaFoldDB" id="A0A0U3V9Z6"/>
<sequence length="70" mass="7289">MHPACAVGNGVVCDRDAAAAARLAGGLRARCQGYTPTLRAVVQERERMTIRRRQAAGAGARHGTSGKGND</sequence>
<accession>A0A0U3V9Z6</accession>
<protein>
    <submittedName>
        <fullName evidence="2">Uncharacterized protein</fullName>
    </submittedName>
</protein>
<dbReference type="EMBL" id="CP011568">
    <property type="protein sequence ID" value="ALX34798.1"/>
    <property type="molecule type" value="Genomic_DNA"/>
</dbReference>
<organism evidence="2 3">
    <name type="scientific">Pandoraea thiooxydans</name>
    <dbReference type="NCBI Taxonomy" id="445709"/>
    <lineage>
        <taxon>Bacteria</taxon>
        <taxon>Pseudomonadati</taxon>
        <taxon>Pseudomonadota</taxon>
        <taxon>Betaproteobacteria</taxon>
        <taxon>Burkholderiales</taxon>
        <taxon>Burkholderiaceae</taxon>
        <taxon>Pandoraea</taxon>
    </lineage>
</organism>